<dbReference type="EMBL" id="GG663735">
    <property type="protein sequence ID" value="EEH60675.1"/>
    <property type="molecule type" value="Genomic_DNA"/>
</dbReference>
<feature type="region of interest" description="Disordered" evidence="1">
    <location>
        <begin position="1"/>
        <end position="292"/>
    </location>
</feature>
<dbReference type="GeneID" id="9680896"/>
<reference evidence="2 3" key="1">
    <citation type="journal article" date="2009" name="Science">
        <title>Green evolution and dynamic adaptations revealed by genomes of the marine picoeukaryotes Micromonas.</title>
        <authorList>
            <person name="Worden A.Z."/>
            <person name="Lee J.H."/>
            <person name="Mock T."/>
            <person name="Rouze P."/>
            <person name="Simmons M.P."/>
            <person name="Aerts A.L."/>
            <person name="Allen A.E."/>
            <person name="Cuvelier M.L."/>
            <person name="Derelle E."/>
            <person name="Everett M.V."/>
            <person name="Foulon E."/>
            <person name="Grimwood J."/>
            <person name="Gundlach H."/>
            <person name="Henrissat B."/>
            <person name="Napoli C."/>
            <person name="McDonald S.M."/>
            <person name="Parker M.S."/>
            <person name="Rombauts S."/>
            <person name="Salamov A."/>
            <person name="Von Dassow P."/>
            <person name="Badger J.H."/>
            <person name="Coutinho P.M."/>
            <person name="Demir E."/>
            <person name="Dubchak I."/>
            <person name="Gentemann C."/>
            <person name="Eikrem W."/>
            <person name="Gready J.E."/>
            <person name="John U."/>
            <person name="Lanier W."/>
            <person name="Lindquist E.A."/>
            <person name="Lucas S."/>
            <person name="Mayer K.F."/>
            <person name="Moreau H."/>
            <person name="Not F."/>
            <person name="Otillar R."/>
            <person name="Panaud O."/>
            <person name="Pangilinan J."/>
            <person name="Paulsen I."/>
            <person name="Piegu B."/>
            <person name="Poliakov A."/>
            <person name="Robbens S."/>
            <person name="Schmutz J."/>
            <person name="Toulza E."/>
            <person name="Wyss T."/>
            <person name="Zelensky A."/>
            <person name="Zhou K."/>
            <person name="Armbrust E.V."/>
            <person name="Bhattacharya D."/>
            <person name="Goodenough U.W."/>
            <person name="Van de Peer Y."/>
            <person name="Grigoriev I.V."/>
        </authorList>
    </citation>
    <scope>NUCLEOTIDE SEQUENCE [LARGE SCALE GENOMIC DNA]</scope>
    <source>
        <strain evidence="2 3">CCMP1545</strain>
    </source>
</reference>
<proteinExistence type="predicted"/>
<feature type="compositionally biased region" description="Acidic residues" evidence="1">
    <location>
        <begin position="513"/>
        <end position="544"/>
    </location>
</feature>
<feature type="compositionally biased region" description="Low complexity" evidence="1">
    <location>
        <begin position="175"/>
        <end position="194"/>
    </location>
</feature>
<dbReference type="OMA" id="AYAANCE"/>
<feature type="compositionally biased region" description="Pro residues" evidence="1">
    <location>
        <begin position="9"/>
        <end position="25"/>
    </location>
</feature>
<dbReference type="RefSeq" id="XP_003055423.1">
    <property type="nucleotide sequence ID" value="XM_003055377.1"/>
</dbReference>
<feature type="compositionally biased region" description="Basic and acidic residues" evidence="1">
    <location>
        <begin position="26"/>
        <end position="36"/>
    </location>
</feature>
<organism evidence="3">
    <name type="scientific">Micromonas pusilla (strain CCMP1545)</name>
    <name type="common">Picoplanktonic green alga</name>
    <dbReference type="NCBI Taxonomy" id="564608"/>
    <lineage>
        <taxon>Eukaryota</taxon>
        <taxon>Viridiplantae</taxon>
        <taxon>Chlorophyta</taxon>
        <taxon>Mamiellophyceae</taxon>
        <taxon>Mamiellales</taxon>
        <taxon>Mamiellaceae</taxon>
        <taxon>Micromonas</taxon>
    </lineage>
</organism>
<keyword evidence="3" id="KW-1185">Reference proteome</keyword>
<evidence type="ECO:0000313" key="3">
    <source>
        <dbReference type="Proteomes" id="UP000001876"/>
    </source>
</evidence>
<accession>C1MH30</accession>
<dbReference type="KEGG" id="mpp:MICPUCDRAFT_46170"/>
<feature type="compositionally biased region" description="Basic residues" evidence="1">
    <location>
        <begin position="565"/>
        <end position="588"/>
    </location>
</feature>
<feature type="region of interest" description="Disordered" evidence="1">
    <location>
        <begin position="304"/>
        <end position="403"/>
    </location>
</feature>
<dbReference type="Proteomes" id="UP000001876">
    <property type="component" value="Unassembled WGS sequence"/>
</dbReference>
<name>C1MH30_MICPC</name>
<evidence type="ECO:0000313" key="2">
    <source>
        <dbReference type="EMBL" id="EEH60675.1"/>
    </source>
</evidence>
<evidence type="ECO:0000256" key="1">
    <source>
        <dbReference type="SAM" id="MobiDB-lite"/>
    </source>
</evidence>
<gene>
    <name evidence="2" type="ORF">MICPUCDRAFT_46170</name>
</gene>
<feature type="region of interest" description="Disordered" evidence="1">
    <location>
        <begin position="505"/>
        <end position="597"/>
    </location>
</feature>
<sequence>MSDRDAPAWNPPPPKPALKPPPPSAPRREPERDAGNRGHAAPSSGSHRPPHHRPSEGWPAPAHGSHGGAWRAQNHGSRIRDDPPGAAKARAPYGPGGGGTNERWRTGDGGDWAGPAATQAVPPAPPPSSSSRPPDHRPPEVAPRPAPAPPAMPPPTRAPAAPAAPPPTRAPAPPVAAAAAATTSAPGNRYAAYSDSDDDDDSDDDRGRGSAGNRAGDGARDREAAADGDGGDRRDEPRASGADGGDRPGPSTAAAAPPPPAAIKPPTAPPRRMDPVGASAAAKAPPPSVMSLLGSISKAPKIAVAVPTSGGGGGGGPQAKATAIGLTEAEIAERARKRTEGLPVKPPSADEHKKRAREGVASNDGGGKKRRLPSPAASRAPPRSPPVPPGVVMKDRSQPAGGKEYFTKNWSDFLESCLGMDHKEAQKELDALVPWSAHPFQSYRFYGSVATAGGFEALDAGTMETIYERGGLKKNYRAGHPEDIKMLEKAYDDYFMHYERCHPDDIPGKISDSDSDSDSDEDETSASESEEEDATDSDEDDDASDETKKKKNSFKVRLNVDEKKEKKKRARPKKEKPAKPGGGKKRGGGAKAGPGAIDESRVCRVGHPKVIVGEPPTGWPLEAKPDAHGPGYLYYAGDVYVQYLKRATGNHVDESYRRFTADGGDGGAFEDTDPKGMEEVGKTQANLRSKVAIARYLERCGVAVGDDLKGMKGRKKA</sequence>
<dbReference type="AlphaFoldDB" id="C1MH30"/>
<feature type="compositionally biased region" description="Pro residues" evidence="1">
    <location>
        <begin position="256"/>
        <end position="269"/>
    </location>
</feature>
<protein>
    <submittedName>
        <fullName evidence="2">Predicted protein</fullName>
    </submittedName>
</protein>
<feature type="compositionally biased region" description="Basic and acidic residues" evidence="1">
    <location>
        <begin position="331"/>
        <end position="340"/>
    </location>
</feature>
<feature type="compositionally biased region" description="Acidic residues" evidence="1">
    <location>
        <begin position="195"/>
        <end position="204"/>
    </location>
</feature>
<feature type="compositionally biased region" description="Pro residues" evidence="1">
    <location>
        <begin position="140"/>
        <end position="174"/>
    </location>
</feature>
<feature type="compositionally biased region" description="Basic and acidic residues" evidence="1">
    <location>
        <begin position="217"/>
        <end position="238"/>
    </location>
</feature>